<sequence length="130" mass="14593">MSGEKNLEMLLKSMKPKHNLGEFVFCKTERLELINLSQIVMTFKEEESTTIIAKKEVADQLGLEYSFIASWITLTVHSSLEAVGLTAAFSNALSKNGISCNVVAAYYHDHIFVDVKDTEKAMKILNEFSK</sequence>
<reference evidence="3 4" key="1">
    <citation type="journal article" date="2014" name="Genome Announc.">
        <title>Draft Genome Sequences of Marine Flavobacterium Algibacter lectus Strains SS8 and NR4.</title>
        <authorList>
            <person name="Takatani N."/>
            <person name="Nakanishi M."/>
            <person name="Meirelles P."/>
            <person name="Mino S."/>
            <person name="Suda W."/>
            <person name="Oshima K."/>
            <person name="Hattori M."/>
            <person name="Ohkuma M."/>
            <person name="Hosokawa M."/>
            <person name="Miyashita K."/>
            <person name="Thompson F.L."/>
            <person name="Niwa A."/>
            <person name="Sawabe T."/>
            <person name="Sawabe T."/>
        </authorList>
    </citation>
    <scope>NUCLEOTIDE SEQUENCE [LARGE SCALE GENOMIC DNA]</scope>
    <source>
        <strain evidence="3 4">JCM 19300</strain>
    </source>
</reference>
<dbReference type="Proteomes" id="UP000029644">
    <property type="component" value="Unassembled WGS sequence"/>
</dbReference>
<accession>A0A090VIJ7</accession>
<dbReference type="Gene3D" id="3.30.2130.10">
    <property type="entry name" value="VC0802-like"/>
    <property type="match status" value="1"/>
</dbReference>
<evidence type="ECO:0000259" key="2">
    <source>
        <dbReference type="Pfam" id="PF13840"/>
    </source>
</evidence>
<dbReference type="PANTHER" id="PTHR39199">
    <property type="entry name" value="BLR5128 PROTEIN"/>
    <property type="match status" value="1"/>
</dbReference>
<dbReference type="InterPro" id="IPR027795">
    <property type="entry name" value="CASTOR_ACT_dom"/>
</dbReference>
<dbReference type="InterPro" id="IPR018717">
    <property type="entry name" value="DUF2241"/>
</dbReference>
<organism evidence="3 4">
    <name type="scientific">Algibacter lectus</name>
    <dbReference type="NCBI Taxonomy" id="221126"/>
    <lineage>
        <taxon>Bacteria</taxon>
        <taxon>Pseudomonadati</taxon>
        <taxon>Bacteroidota</taxon>
        <taxon>Flavobacteriia</taxon>
        <taxon>Flavobacteriales</taxon>
        <taxon>Flavobacteriaceae</taxon>
        <taxon>Algibacter</taxon>
    </lineage>
</organism>
<evidence type="ECO:0000313" key="3">
    <source>
        <dbReference type="EMBL" id="GAL63179.1"/>
    </source>
</evidence>
<comment type="caution">
    <text evidence="3">The sequence shown here is derived from an EMBL/GenBank/DDBJ whole genome shotgun (WGS) entry which is preliminary data.</text>
</comment>
<proteinExistence type="predicted"/>
<evidence type="ECO:0000259" key="1">
    <source>
        <dbReference type="Pfam" id="PF10000"/>
    </source>
</evidence>
<evidence type="ECO:0000313" key="4">
    <source>
        <dbReference type="Proteomes" id="UP000029644"/>
    </source>
</evidence>
<dbReference type="InterPro" id="IPR045865">
    <property type="entry name" value="ACT-like_dom_sf"/>
</dbReference>
<feature type="domain" description="CASTOR ACT" evidence="2">
    <location>
        <begin position="70"/>
        <end position="127"/>
    </location>
</feature>
<dbReference type="OrthoDB" id="517867at2"/>
<dbReference type="AlphaFoldDB" id="A0A090VIJ7"/>
<dbReference type="RefSeq" id="WP_042504985.1">
    <property type="nucleotide sequence ID" value="NZ_BBNQ01000010.1"/>
</dbReference>
<dbReference type="SUPFAM" id="SSF55021">
    <property type="entry name" value="ACT-like"/>
    <property type="match status" value="2"/>
</dbReference>
<dbReference type="Pfam" id="PF10000">
    <property type="entry name" value="ACT_3"/>
    <property type="match status" value="1"/>
</dbReference>
<gene>
    <name evidence="3" type="ORF">JCM19300_1201</name>
</gene>
<dbReference type="PANTHER" id="PTHR39199:SF1">
    <property type="entry name" value="BLR5128 PROTEIN"/>
    <property type="match status" value="1"/>
</dbReference>
<dbReference type="Pfam" id="PF13840">
    <property type="entry name" value="ACT_7"/>
    <property type="match status" value="1"/>
</dbReference>
<dbReference type="EMBL" id="BBNQ01000010">
    <property type="protein sequence ID" value="GAL63179.1"/>
    <property type="molecule type" value="Genomic_DNA"/>
</dbReference>
<name>A0A090VIJ7_9FLAO</name>
<protein>
    <submittedName>
        <fullName evidence="3">Uncharacterized protein</fullName>
    </submittedName>
</protein>
<feature type="domain" description="DUF2241" evidence="1">
    <location>
        <begin position="2"/>
        <end position="69"/>
    </location>
</feature>